<dbReference type="Proteomes" id="UP000315217">
    <property type="component" value="Unassembled WGS sequence"/>
</dbReference>
<dbReference type="Gene3D" id="3.30.450.90">
    <property type="match status" value="1"/>
</dbReference>
<accession>A0A537LH53</accession>
<feature type="domain" description="Bacterial type II secretion system protein E" evidence="4">
    <location>
        <begin position="378"/>
        <end position="392"/>
    </location>
</feature>
<evidence type="ECO:0000256" key="2">
    <source>
        <dbReference type="ARBA" id="ARBA00022741"/>
    </source>
</evidence>
<dbReference type="Proteomes" id="UP000318661">
    <property type="component" value="Unassembled WGS sequence"/>
</dbReference>
<dbReference type="Pfam" id="PF00437">
    <property type="entry name" value="T2SSE"/>
    <property type="match status" value="1"/>
</dbReference>
<dbReference type="Pfam" id="PF05157">
    <property type="entry name" value="MshEN"/>
    <property type="match status" value="1"/>
</dbReference>
<dbReference type="InterPro" id="IPR007831">
    <property type="entry name" value="T2SS_GspE_N"/>
</dbReference>
<organism evidence="5 8">
    <name type="scientific">Candidatus Segetimicrobium genomatis</name>
    <dbReference type="NCBI Taxonomy" id="2569760"/>
    <lineage>
        <taxon>Bacteria</taxon>
        <taxon>Bacillati</taxon>
        <taxon>Candidatus Sysuimicrobiota</taxon>
        <taxon>Candidatus Sysuimicrobiia</taxon>
        <taxon>Candidatus Sysuimicrobiales</taxon>
        <taxon>Candidatus Segetimicrobiaceae</taxon>
        <taxon>Candidatus Segetimicrobium</taxon>
    </lineage>
</organism>
<dbReference type="GO" id="GO:0005524">
    <property type="term" value="F:ATP binding"/>
    <property type="evidence" value="ECO:0007669"/>
    <property type="project" value="UniProtKB-KW"/>
</dbReference>
<sequence>MAKVQRKRIGDILVETGVISAQQLTEALARQRRTRERLGRILVEQKTATEKQIAQALAAQLDLPLVNLTTARIDPKAVRLIPEALARKRRVLPLMLDGDHLVIAMADPLDVYAVDDVGIAARRPVKAVVAVESEVETGIGRAYGMGAAAQAVLGDVEEEEAPAPAPAEEAEGVDDAPVVRLVNLILTQALKDRASDIHIEPEEEDLRVRYRIDGAMQQVMTLPKTVQAALTSRVKILSRLNITERRLPQDGAFELALDDRRIDFRVSTLPTLHGERLVLRLLDKTRGLLTLEQLGLEARARRRYESLIRQPYGIILVTGPTGSGKTTTLVSTLALLNSAEKAILTIEDPVEYQLPGVSHIQVNTRSGLTFAAGLRSIVRQNPDIIMVGEIRDVESAEIAIHASLTGHLVLTTLHTNDAPSALTRLADMGIEPFLTASAVIGVASQRLVRLLCPSCKQVAPIPKDIVTWLQSEVKDPLPPAEFRRAVGCGQCRHTGYQGRSAILEVLVMTEPLRKRVLAHASAAELAEVARGEGMTMMRADGMLKAMQGTTTVEEVLRVTRVEEPSL</sequence>
<dbReference type="SUPFAM" id="SSF160246">
    <property type="entry name" value="EspE N-terminal domain-like"/>
    <property type="match status" value="1"/>
</dbReference>
<evidence type="ECO:0000256" key="3">
    <source>
        <dbReference type="ARBA" id="ARBA00022840"/>
    </source>
</evidence>
<dbReference type="FunFam" id="3.40.50.300:FF:000398">
    <property type="entry name" value="Type IV pilus assembly ATPase PilB"/>
    <property type="match status" value="1"/>
</dbReference>
<keyword evidence="2" id="KW-0547">Nucleotide-binding</keyword>
<evidence type="ECO:0000313" key="6">
    <source>
        <dbReference type="EMBL" id="TMJ08118.1"/>
    </source>
</evidence>
<protein>
    <submittedName>
        <fullName evidence="5">Type II secretion system protein GspE</fullName>
    </submittedName>
</protein>
<evidence type="ECO:0000313" key="8">
    <source>
        <dbReference type="Proteomes" id="UP000318661"/>
    </source>
</evidence>
<dbReference type="InterPro" id="IPR027417">
    <property type="entry name" value="P-loop_NTPase"/>
</dbReference>
<dbReference type="SMART" id="SM00382">
    <property type="entry name" value="AAA"/>
    <property type="match status" value="1"/>
</dbReference>
<reference evidence="7 8" key="1">
    <citation type="journal article" date="2019" name="Nat. Microbiol.">
        <title>Mediterranean grassland soil C-N compound turnover is dependent on rainfall and depth, and is mediated by genomically divergent microorganisms.</title>
        <authorList>
            <person name="Diamond S."/>
            <person name="Andeer P.F."/>
            <person name="Li Z."/>
            <person name="Crits-Christoph A."/>
            <person name="Burstein D."/>
            <person name="Anantharaman K."/>
            <person name="Lane K.R."/>
            <person name="Thomas B.C."/>
            <person name="Pan C."/>
            <person name="Northen T.R."/>
            <person name="Banfield J.F."/>
        </authorList>
    </citation>
    <scope>NUCLEOTIDE SEQUENCE [LARGE SCALE GENOMIC DNA]</scope>
    <source>
        <strain evidence="6">NP_1</strain>
        <strain evidence="5">NP_2</strain>
    </source>
</reference>
<name>A0A537LH53_9BACT</name>
<evidence type="ECO:0000313" key="5">
    <source>
        <dbReference type="EMBL" id="TMJ07296.1"/>
    </source>
</evidence>
<keyword evidence="3" id="KW-0067">ATP-binding</keyword>
<dbReference type="EMBL" id="VBAI01000214">
    <property type="protein sequence ID" value="TMJ08118.1"/>
    <property type="molecule type" value="Genomic_DNA"/>
</dbReference>
<evidence type="ECO:0000259" key="4">
    <source>
        <dbReference type="PROSITE" id="PS00662"/>
    </source>
</evidence>
<dbReference type="PANTHER" id="PTHR30258">
    <property type="entry name" value="TYPE II SECRETION SYSTEM PROTEIN GSPE-RELATED"/>
    <property type="match status" value="1"/>
</dbReference>
<comment type="caution">
    <text evidence="5">The sequence shown here is derived from an EMBL/GenBank/DDBJ whole genome shotgun (WGS) entry which is preliminary data.</text>
</comment>
<dbReference type="FunFam" id="3.30.450.90:FF:000001">
    <property type="entry name" value="Type II secretion system ATPase GspE"/>
    <property type="match status" value="1"/>
</dbReference>
<dbReference type="PROSITE" id="PS00662">
    <property type="entry name" value="T2SP_E"/>
    <property type="match status" value="1"/>
</dbReference>
<dbReference type="InterPro" id="IPR003593">
    <property type="entry name" value="AAA+_ATPase"/>
</dbReference>
<dbReference type="PANTHER" id="PTHR30258:SF2">
    <property type="entry name" value="COMG OPERON PROTEIN 1"/>
    <property type="match status" value="1"/>
</dbReference>
<dbReference type="SUPFAM" id="SSF52540">
    <property type="entry name" value="P-loop containing nucleoside triphosphate hydrolases"/>
    <property type="match status" value="1"/>
</dbReference>
<dbReference type="Gene3D" id="3.40.50.300">
    <property type="entry name" value="P-loop containing nucleotide triphosphate hydrolases"/>
    <property type="match status" value="1"/>
</dbReference>
<dbReference type="AlphaFoldDB" id="A0A537LH53"/>
<dbReference type="Gene3D" id="3.30.300.160">
    <property type="entry name" value="Type II secretion system, protein E, N-terminal domain"/>
    <property type="match status" value="1"/>
</dbReference>
<evidence type="ECO:0000256" key="1">
    <source>
        <dbReference type="ARBA" id="ARBA00006611"/>
    </source>
</evidence>
<comment type="similarity">
    <text evidence="1">Belongs to the GSP E family.</text>
</comment>
<dbReference type="EMBL" id="VBAJ01000186">
    <property type="protein sequence ID" value="TMJ07296.1"/>
    <property type="molecule type" value="Genomic_DNA"/>
</dbReference>
<gene>
    <name evidence="6" type="ORF">E6G98_12720</name>
    <name evidence="5" type="ORF">E6G99_07180</name>
</gene>
<proteinExistence type="inferred from homology"/>
<evidence type="ECO:0000313" key="7">
    <source>
        <dbReference type="Proteomes" id="UP000315217"/>
    </source>
</evidence>
<dbReference type="InterPro" id="IPR001482">
    <property type="entry name" value="T2SS/T4SS_dom"/>
</dbReference>
<dbReference type="GO" id="GO:0005886">
    <property type="term" value="C:plasma membrane"/>
    <property type="evidence" value="ECO:0007669"/>
    <property type="project" value="TreeGrafter"/>
</dbReference>
<dbReference type="GO" id="GO:0016887">
    <property type="term" value="F:ATP hydrolysis activity"/>
    <property type="evidence" value="ECO:0007669"/>
    <property type="project" value="TreeGrafter"/>
</dbReference>
<dbReference type="InterPro" id="IPR037257">
    <property type="entry name" value="T2SS_E_N_sf"/>
</dbReference>
<dbReference type="CDD" id="cd01129">
    <property type="entry name" value="PulE-GspE-like"/>
    <property type="match status" value="1"/>
</dbReference>